<feature type="non-terminal residue" evidence="2">
    <location>
        <position position="1"/>
    </location>
</feature>
<evidence type="ECO:0000313" key="3">
    <source>
        <dbReference type="Proteomes" id="UP000823388"/>
    </source>
</evidence>
<organism evidence="2 3">
    <name type="scientific">Panicum virgatum</name>
    <name type="common">Blackwell switchgrass</name>
    <dbReference type="NCBI Taxonomy" id="38727"/>
    <lineage>
        <taxon>Eukaryota</taxon>
        <taxon>Viridiplantae</taxon>
        <taxon>Streptophyta</taxon>
        <taxon>Embryophyta</taxon>
        <taxon>Tracheophyta</taxon>
        <taxon>Spermatophyta</taxon>
        <taxon>Magnoliopsida</taxon>
        <taxon>Liliopsida</taxon>
        <taxon>Poales</taxon>
        <taxon>Poaceae</taxon>
        <taxon>PACMAD clade</taxon>
        <taxon>Panicoideae</taxon>
        <taxon>Panicodae</taxon>
        <taxon>Paniceae</taxon>
        <taxon>Panicinae</taxon>
        <taxon>Panicum</taxon>
        <taxon>Panicum sect. Hiantes</taxon>
    </lineage>
</organism>
<protein>
    <submittedName>
        <fullName evidence="2">Uncharacterized protein</fullName>
    </submittedName>
</protein>
<comment type="caution">
    <text evidence="2">The sequence shown here is derived from an EMBL/GenBank/DDBJ whole genome shotgun (WGS) entry which is preliminary data.</text>
</comment>
<feature type="region of interest" description="Disordered" evidence="1">
    <location>
        <begin position="1"/>
        <end position="36"/>
    </location>
</feature>
<dbReference type="AlphaFoldDB" id="A0A8T0MXY1"/>
<dbReference type="Proteomes" id="UP000823388">
    <property type="component" value="Chromosome 9N"/>
</dbReference>
<proteinExistence type="predicted"/>
<reference evidence="2" key="1">
    <citation type="submission" date="2020-05" db="EMBL/GenBank/DDBJ databases">
        <title>WGS assembly of Panicum virgatum.</title>
        <authorList>
            <person name="Lovell J.T."/>
            <person name="Jenkins J."/>
            <person name="Shu S."/>
            <person name="Juenger T.E."/>
            <person name="Schmutz J."/>
        </authorList>
    </citation>
    <scope>NUCLEOTIDE SEQUENCE</scope>
    <source>
        <strain evidence="2">AP13</strain>
    </source>
</reference>
<gene>
    <name evidence="2" type="ORF">PVAP13_9NG775124</name>
</gene>
<evidence type="ECO:0000313" key="2">
    <source>
        <dbReference type="EMBL" id="KAG2542341.1"/>
    </source>
</evidence>
<accession>A0A8T0MXY1</accession>
<keyword evidence="3" id="KW-1185">Reference proteome</keyword>
<evidence type="ECO:0000256" key="1">
    <source>
        <dbReference type="SAM" id="MobiDB-lite"/>
    </source>
</evidence>
<name>A0A8T0MXY1_PANVG</name>
<dbReference type="EMBL" id="CM029054">
    <property type="protein sequence ID" value="KAG2542341.1"/>
    <property type="molecule type" value="Genomic_DNA"/>
</dbReference>
<sequence>PSPGGPISAETGTTTPTPSRPRRSTRIANQPLHSAVRPSKRGEVVLMRKLGVLAAGEQPTDEARKKYFKLFDKPLDKKQLAAIRDLFPAAQTLSDEELSAAAMQIDADVLVA</sequence>